<evidence type="ECO:0000259" key="2">
    <source>
        <dbReference type="Pfam" id="PF01345"/>
    </source>
</evidence>
<accession>A0A972VW80</accession>
<gene>
    <name evidence="3" type="ORF">HQ497_02655</name>
</gene>
<dbReference type="InterPro" id="IPR047589">
    <property type="entry name" value="DUF11_rpt"/>
</dbReference>
<protein>
    <submittedName>
        <fullName evidence="3">DUF11 domain-containing protein</fullName>
    </submittedName>
</protein>
<feature type="signal peptide" evidence="1">
    <location>
        <begin position="1"/>
        <end position="18"/>
    </location>
</feature>
<feature type="domain" description="DUF11" evidence="2">
    <location>
        <begin position="40"/>
        <end position="96"/>
    </location>
</feature>
<reference evidence="3" key="1">
    <citation type="submission" date="2020-05" db="EMBL/GenBank/DDBJ databases">
        <title>Sulfur intermediates as new biogeochemical hubs in an aquatic model microbial ecosystem.</title>
        <authorList>
            <person name="Vigneron A."/>
        </authorList>
    </citation>
    <scope>NUCLEOTIDE SEQUENCE</scope>
    <source>
        <strain evidence="3">Bin.250</strain>
    </source>
</reference>
<dbReference type="Pfam" id="PF01345">
    <property type="entry name" value="DUF11"/>
    <property type="match status" value="1"/>
</dbReference>
<evidence type="ECO:0000313" key="4">
    <source>
        <dbReference type="Proteomes" id="UP000754644"/>
    </source>
</evidence>
<dbReference type="InterPro" id="IPR001434">
    <property type="entry name" value="OmcB-like_DUF11"/>
</dbReference>
<feature type="chain" id="PRO_5037169249" evidence="1">
    <location>
        <begin position="19"/>
        <end position="159"/>
    </location>
</feature>
<dbReference type="Proteomes" id="UP000754644">
    <property type="component" value="Unassembled WGS sequence"/>
</dbReference>
<comment type="caution">
    <text evidence="3">The sequence shown here is derived from an EMBL/GenBank/DDBJ whole genome shotgun (WGS) entry which is preliminary data.</text>
</comment>
<sequence>MLIELLLSALIAPAFAVADPNIQLDMQVAKEVTIEESGQQVTRWVDAQEVLPGEKLKYTVRYVNLGDEPATQVRIENPIPELSVYVTDSAAGEGTTIVFSADGGAQYSSPEQVTYEVAVFGGGKDRRLATAERFTNIRWLIEQVPPGSTGEVSFQVLVQ</sequence>
<dbReference type="AlphaFoldDB" id="A0A972VW80"/>
<evidence type="ECO:0000256" key="1">
    <source>
        <dbReference type="SAM" id="SignalP"/>
    </source>
</evidence>
<organism evidence="3 4">
    <name type="scientific">SAR86 cluster bacterium</name>
    <dbReference type="NCBI Taxonomy" id="2030880"/>
    <lineage>
        <taxon>Bacteria</taxon>
        <taxon>Pseudomonadati</taxon>
        <taxon>Pseudomonadota</taxon>
        <taxon>Gammaproteobacteria</taxon>
        <taxon>SAR86 cluster</taxon>
    </lineage>
</organism>
<dbReference type="EMBL" id="JABMOJ010000093">
    <property type="protein sequence ID" value="NQV64242.1"/>
    <property type="molecule type" value="Genomic_DNA"/>
</dbReference>
<proteinExistence type="predicted"/>
<evidence type="ECO:0000313" key="3">
    <source>
        <dbReference type="EMBL" id="NQV64242.1"/>
    </source>
</evidence>
<keyword evidence="1" id="KW-0732">Signal</keyword>
<name>A0A972VW80_9GAMM</name>
<dbReference type="NCBIfam" id="TIGR01451">
    <property type="entry name" value="B_ant_repeat"/>
    <property type="match status" value="1"/>
</dbReference>